<gene>
    <name evidence="2" type="ORF">NIT7321_01011</name>
</gene>
<keyword evidence="3" id="KW-1185">Reference proteome</keyword>
<keyword evidence="1" id="KW-0812">Transmembrane</keyword>
<reference evidence="3" key="1">
    <citation type="submission" date="2015-05" db="EMBL/GenBank/DDBJ databases">
        <authorList>
            <person name="Rodrigo-Torres Lidia"/>
            <person name="Arahal R.David."/>
        </authorList>
    </citation>
    <scope>NUCLEOTIDE SEQUENCE [LARGE SCALE GENOMIC DNA]</scope>
    <source>
        <strain evidence="3">CECT 7321</strain>
    </source>
</reference>
<dbReference type="AlphaFoldDB" id="A0A0H5D0B1"/>
<keyword evidence="1" id="KW-1133">Transmembrane helix</keyword>
<evidence type="ECO:0000313" key="3">
    <source>
        <dbReference type="Proteomes" id="UP000043764"/>
    </source>
</evidence>
<feature type="transmembrane region" description="Helical" evidence="1">
    <location>
        <begin position="12"/>
        <end position="34"/>
    </location>
</feature>
<sequence length="135" mass="14609">MSETVFTPDRMAYWRSHAWLAVIAMVGAMGILWFMGNPHVWTGAIGGLAAIGLRGGYLVSDEMSRVWALDGTTIKGPDQQAIPLADVAELNRLASTVQIVTHAGHKYLIKYQPDAAATIATLQNAMSTLPERSRA</sequence>
<accession>A0A0H5D0B1</accession>
<organism evidence="2 3">
    <name type="scientific">Phaeobacter italicus</name>
    <dbReference type="NCBI Taxonomy" id="481446"/>
    <lineage>
        <taxon>Bacteria</taxon>
        <taxon>Pseudomonadati</taxon>
        <taxon>Pseudomonadota</taxon>
        <taxon>Alphaproteobacteria</taxon>
        <taxon>Rhodobacterales</taxon>
        <taxon>Roseobacteraceae</taxon>
        <taxon>Phaeobacter</taxon>
    </lineage>
</organism>
<dbReference type="EMBL" id="CVRL01000013">
    <property type="protein sequence ID" value="CRL10168.1"/>
    <property type="molecule type" value="Genomic_DNA"/>
</dbReference>
<name>A0A0H5D0B1_9RHOB</name>
<keyword evidence="1" id="KW-0472">Membrane</keyword>
<evidence type="ECO:0000256" key="1">
    <source>
        <dbReference type="SAM" id="Phobius"/>
    </source>
</evidence>
<evidence type="ECO:0000313" key="2">
    <source>
        <dbReference type="EMBL" id="CRL10168.1"/>
    </source>
</evidence>
<dbReference type="Proteomes" id="UP000043764">
    <property type="component" value="Unassembled WGS sequence"/>
</dbReference>
<evidence type="ECO:0008006" key="4">
    <source>
        <dbReference type="Google" id="ProtNLM"/>
    </source>
</evidence>
<proteinExistence type="predicted"/>
<dbReference type="RefSeq" id="WP_050672785.1">
    <property type="nucleotide sequence ID" value="NZ_CVRL01000013.1"/>
</dbReference>
<feature type="transmembrane region" description="Helical" evidence="1">
    <location>
        <begin position="40"/>
        <end position="59"/>
    </location>
</feature>
<dbReference type="STRING" id="481446.NIT7645_02364"/>
<protein>
    <recommendedName>
        <fullName evidence="4">PH domain-containing protein</fullName>
    </recommendedName>
</protein>